<organism evidence="2 3">
    <name type="scientific">Pseudomonas mangrovi</name>
    <dbReference type="NCBI Taxonomy" id="2161748"/>
    <lineage>
        <taxon>Bacteria</taxon>
        <taxon>Pseudomonadati</taxon>
        <taxon>Pseudomonadota</taxon>
        <taxon>Gammaproteobacteria</taxon>
        <taxon>Pseudomonadales</taxon>
        <taxon>Pseudomonadaceae</taxon>
        <taxon>Pseudomonas</taxon>
    </lineage>
</organism>
<evidence type="ECO:0008006" key="4">
    <source>
        <dbReference type="Google" id="ProtNLM"/>
    </source>
</evidence>
<dbReference type="Proteomes" id="UP000244064">
    <property type="component" value="Unassembled WGS sequence"/>
</dbReference>
<evidence type="ECO:0000313" key="3">
    <source>
        <dbReference type="Proteomes" id="UP000244064"/>
    </source>
</evidence>
<protein>
    <recommendedName>
        <fullName evidence="4">DUF3509 domain-containing protein</fullName>
    </recommendedName>
</protein>
<dbReference type="InterPro" id="IPR021898">
    <property type="entry name" value="DUF3509"/>
</dbReference>
<keyword evidence="3" id="KW-1185">Reference proteome</keyword>
<dbReference type="EMBL" id="QASN01000007">
    <property type="protein sequence ID" value="PTU75360.1"/>
    <property type="molecule type" value="Genomic_DNA"/>
</dbReference>
<dbReference type="Pfam" id="PF12021">
    <property type="entry name" value="DUF3509"/>
    <property type="match status" value="1"/>
</dbReference>
<name>A0A2T5PC78_9PSED</name>
<proteinExistence type="predicted"/>
<evidence type="ECO:0000256" key="1">
    <source>
        <dbReference type="SAM" id="MobiDB-lite"/>
    </source>
</evidence>
<comment type="caution">
    <text evidence="2">The sequence shown here is derived from an EMBL/GenBank/DDBJ whole genome shotgun (WGS) entry which is preliminary data.</text>
</comment>
<accession>A0A2T5PC78</accession>
<feature type="region of interest" description="Disordered" evidence="1">
    <location>
        <begin position="71"/>
        <end position="90"/>
    </location>
</feature>
<dbReference type="OrthoDB" id="6982745at2"/>
<evidence type="ECO:0000313" key="2">
    <source>
        <dbReference type="EMBL" id="PTU75360.1"/>
    </source>
</evidence>
<sequence length="90" mass="10010">MDNPFKYLSDAFKDDFEVRFVIERMDGSLVLVLSDNERVKVRRALSGDQLGDPDRLEQIVQSIRFGLAIDSGDGLSGLDRLSAEGLHRAG</sequence>
<dbReference type="RefSeq" id="WP_108105584.1">
    <property type="nucleotide sequence ID" value="NZ_QASN01000007.1"/>
</dbReference>
<reference evidence="2 3" key="1">
    <citation type="submission" date="2018-04" db="EMBL/GenBank/DDBJ databases">
        <title>Pseudomonas sp. nov., isolated from mangrove soil.</title>
        <authorList>
            <person name="Chen C."/>
        </authorList>
    </citation>
    <scope>NUCLEOTIDE SEQUENCE [LARGE SCALE GENOMIC DNA]</scope>
    <source>
        <strain evidence="2 3">TC-11</strain>
    </source>
</reference>
<dbReference type="AlphaFoldDB" id="A0A2T5PC78"/>
<gene>
    <name evidence="2" type="ORF">DBO85_04245</name>
</gene>
<feature type="compositionally biased region" description="Basic and acidic residues" evidence="1">
    <location>
        <begin position="81"/>
        <end position="90"/>
    </location>
</feature>